<accession>A0A3M8QSQ4</accession>
<evidence type="ECO:0000259" key="1">
    <source>
        <dbReference type="Pfam" id="PF11563"/>
    </source>
</evidence>
<gene>
    <name evidence="2" type="ORF">EC580_11745</name>
</gene>
<comment type="caution">
    <text evidence="2">The sequence shown here is derived from an EMBL/GenBank/DDBJ whole genome shotgun (WGS) entry which is preliminary data.</text>
</comment>
<evidence type="ECO:0000313" key="2">
    <source>
        <dbReference type="EMBL" id="RNF59333.1"/>
    </source>
</evidence>
<dbReference type="RefSeq" id="WP_123105266.1">
    <property type="nucleotide sequence ID" value="NZ_CP127527.1"/>
</dbReference>
<protein>
    <recommendedName>
        <fullName evidence="1">Globin-sensor domain-containing protein</fullName>
    </recommendedName>
</protein>
<reference evidence="2" key="1">
    <citation type="submission" date="2018-10" db="EMBL/GenBank/DDBJ databases">
        <title>Acidithiobacillus sulfuriphilus sp. nov.: an extremely acidophilic sulfur-oxidizing chemolithotroph isolated from a neutral pH environment.</title>
        <authorList>
            <person name="Falagan C."/>
            <person name="Moya-Beltran A."/>
            <person name="Quatrini R."/>
            <person name="Johnson D.B."/>
        </authorList>
    </citation>
    <scope>NUCLEOTIDE SEQUENCE [LARGE SCALE GENOMIC DNA]</scope>
    <source>
        <strain evidence="2">CJ-2</strain>
    </source>
</reference>
<dbReference type="InterPro" id="IPR044398">
    <property type="entry name" value="Globin-sensor_dom"/>
</dbReference>
<dbReference type="InterPro" id="IPR012292">
    <property type="entry name" value="Globin/Proto"/>
</dbReference>
<dbReference type="EMBL" id="RIZI01000187">
    <property type="protein sequence ID" value="RNF59333.1"/>
    <property type="molecule type" value="Genomic_DNA"/>
</dbReference>
<dbReference type="InterPro" id="IPR039379">
    <property type="entry name" value="Protoglobin_sensor_dom"/>
</dbReference>
<dbReference type="GO" id="GO:0019825">
    <property type="term" value="F:oxygen binding"/>
    <property type="evidence" value="ECO:0007669"/>
    <property type="project" value="InterPro"/>
</dbReference>
<dbReference type="Gene3D" id="1.10.490.10">
    <property type="entry name" value="Globins"/>
    <property type="match status" value="1"/>
</dbReference>
<dbReference type="SUPFAM" id="SSF46458">
    <property type="entry name" value="Globin-like"/>
    <property type="match status" value="1"/>
</dbReference>
<dbReference type="CDD" id="cd01068">
    <property type="entry name" value="globin_sensor"/>
    <property type="match status" value="1"/>
</dbReference>
<dbReference type="AlphaFoldDB" id="A0A3M8QSQ4"/>
<name>A0A3M8QSQ4_9PROT</name>
<dbReference type="InterPro" id="IPR009050">
    <property type="entry name" value="Globin-like_sf"/>
</dbReference>
<organism evidence="2">
    <name type="scientific">Acidithiobacillus sulfuriphilus</name>
    <dbReference type="NCBI Taxonomy" id="1867749"/>
    <lineage>
        <taxon>Bacteria</taxon>
        <taxon>Pseudomonadati</taxon>
        <taxon>Pseudomonadota</taxon>
        <taxon>Acidithiobacillia</taxon>
        <taxon>Acidithiobacillales</taxon>
        <taxon>Acidithiobacillaceae</taxon>
        <taxon>Acidithiobacillus</taxon>
    </lineage>
</organism>
<dbReference type="Pfam" id="PF11563">
    <property type="entry name" value="Protoglobin"/>
    <property type="match status" value="1"/>
</dbReference>
<feature type="domain" description="Globin-sensor" evidence="1">
    <location>
        <begin position="6"/>
        <end position="157"/>
    </location>
</feature>
<proteinExistence type="predicted"/>
<dbReference type="OrthoDB" id="5298191at2"/>
<sequence length="183" mass="20523">MSANPSDVQTLIHISGFSPEDEKHLRHLGQHLVPRLPELTDRFYGRLLADERTRPHVEGRVEQLKKTHIAWLTELFSGDYGEPFMARQRRIGEVHVAAGIPPLFVAASMSFLRGAFPEEIEIAARAVGDPIGICTGVVLRLLDLCQYLIDSAYEAERMKRLTAATGMSLVLLENLITLRPLRN</sequence>
<dbReference type="GO" id="GO:0020037">
    <property type="term" value="F:heme binding"/>
    <property type="evidence" value="ECO:0007669"/>
    <property type="project" value="InterPro"/>
</dbReference>